<feature type="transmembrane region" description="Helical" evidence="7">
    <location>
        <begin position="321"/>
        <end position="345"/>
    </location>
</feature>
<protein>
    <submittedName>
        <fullName evidence="9">MFS transporter</fullName>
    </submittedName>
</protein>
<dbReference type="InterPro" id="IPR024989">
    <property type="entry name" value="MFS_assoc_dom"/>
</dbReference>
<organism evidence="9 10">
    <name type="scientific">Bacillus salitolerans</name>
    <dbReference type="NCBI Taxonomy" id="1437434"/>
    <lineage>
        <taxon>Bacteria</taxon>
        <taxon>Bacillati</taxon>
        <taxon>Bacillota</taxon>
        <taxon>Bacilli</taxon>
        <taxon>Bacillales</taxon>
        <taxon>Bacillaceae</taxon>
        <taxon>Bacillus</taxon>
    </lineage>
</organism>
<feature type="transmembrane region" description="Helical" evidence="7">
    <location>
        <begin position="155"/>
        <end position="175"/>
    </location>
</feature>
<dbReference type="Pfam" id="PF12832">
    <property type="entry name" value="MFS_1_like"/>
    <property type="match status" value="1"/>
</dbReference>
<proteinExistence type="predicted"/>
<evidence type="ECO:0000259" key="8">
    <source>
        <dbReference type="Pfam" id="PF12832"/>
    </source>
</evidence>
<sequence>MRWNFSAFYFLTFFGIGSLYPLLTVYLDENIGLTGSQIGVIMSISPVVMIIVQPMWGMLSDWTQKPKVLLTIAIVLTSLIGFIYSFMDTYVTIFIIAIFIATAQSAIVPLSDSITLNYVQKVNGNYGSFRLWGALGFAISVLVVGRAAEFVGLTVIFYSFAIVLFLSTIFSWRLPGESQRIQTNLFQGIHSLGKRPRFLLFLLTTFLIFGPIYANNFYFGLLIKDLGGTLTGVGIAFLLAAGSEAPFMQYARKFIQRVGMLHVLLIAASISMIRWYFYFYEPSLFLVYATTIAQGISVGLFIPAALQYVRDISPKEVHITAVSLYSAIGNGLGSWFCTYFGGIILELNSIQAVYLFYGVLTTFGVITLLAITRIDHIKRRTALRQASN</sequence>
<evidence type="ECO:0000256" key="4">
    <source>
        <dbReference type="ARBA" id="ARBA00022692"/>
    </source>
</evidence>
<evidence type="ECO:0000256" key="7">
    <source>
        <dbReference type="SAM" id="Phobius"/>
    </source>
</evidence>
<evidence type="ECO:0000256" key="3">
    <source>
        <dbReference type="ARBA" id="ARBA00022475"/>
    </source>
</evidence>
<gene>
    <name evidence="9" type="ORF">ACFSCX_22625</name>
</gene>
<feature type="transmembrane region" description="Helical" evidence="7">
    <location>
        <begin position="285"/>
        <end position="309"/>
    </location>
</feature>
<accession>A0ABW4LVR8</accession>
<keyword evidence="3" id="KW-1003">Cell membrane</keyword>
<keyword evidence="6 7" id="KW-0472">Membrane</keyword>
<dbReference type="SUPFAM" id="SSF103473">
    <property type="entry name" value="MFS general substrate transporter"/>
    <property type="match status" value="1"/>
</dbReference>
<evidence type="ECO:0000256" key="2">
    <source>
        <dbReference type="ARBA" id="ARBA00022448"/>
    </source>
</evidence>
<feature type="transmembrane region" description="Helical" evidence="7">
    <location>
        <begin position="7"/>
        <end position="26"/>
    </location>
</feature>
<feature type="transmembrane region" description="Helical" evidence="7">
    <location>
        <begin position="226"/>
        <end position="247"/>
    </location>
</feature>
<feature type="transmembrane region" description="Helical" evidence="7">
    <location>
        <begin position="196"/>
        <end position="214"/>
    </location>
</feature>
<feature type="transmembrane region" description="Helical" evidence="7">
    <location>
        <begin position="131"/>
        <end position="149"/>
    </location>
</feature>
<comment type="subcellular location">
    <subcellularLocation>
        <location evidence="1">Cell membrane</location>
        <topology evidence="1">Multi-pass membrane protein</topology>
    </subcellularLocation>
</comment>
<keyword evidence="5 7" id="KW-1133">Transmembrane helix</keyword>
<dbReference type="Gene3D" id="1.20.1250.20">
    <property type="entry name" value="MFS general substrate transporter like domains"/>
    <property type="match status" value="2"/>
</dbReference>
<dbReference type="Proteomes" id="UP001597214">
    <property type="component" value="Unassembled WGS sequence"/>
</dbReference>
<dbReference type="PANTHER" id="PTHR23522:SF4">
    <property type="entry name" value="NUCLEOSIDE PERMEASE NUPG-RELATED"/>
    <property type="match status" value="1"/>
</dbReference>
<comment type="caution">
    <text evidence="9">The sequence shown here is derived from an EMBL/GenBank/DDBJ whole genome shotgun (WGS) entry which is preliminary data.</text>
</comment>
<keyword evidence="4 7" id="KW-0812">Transmembrane</keyword>
<evidence type="ECO:0000256" key="1">
    <source>
        <dbReference type="ARBA" id="ARBA00004651"/>
    </source>
</evidence>
<reference evidence="10" key="1">
    <citation type="journal article" date="2019" name="Int. J. Syst. Evol. Microbiol.">
        <title>The Global Catalogue of Microorganisms (GCM) 10K type strain sequencing project: providing services to taxonomists for standard genome sequencing and annotation.</title>
        <authorList>
            <consortium name="The Broad Institute Genomics Platform"/>
            <consortium name="The Broad Institute Genome Sequencing Center for Infectious Disease"/>
            <person name="Wu L."/>
            <person name="Ma J."/>
        </authorList>
    </citation>
    <scope>NUCLEOTIDE SEQUENCE [LARGE SCALE GENOMIC DNA]</scope>
    <source>
        <strain evidence="10">CCUG 49339</strain>
    </source>
</reference>
<feature type="transmembrane region" description="Helical" evidence="7">
    <location>
        <begin position="68"/>
        <end position="87"/>
    </location>
</feature>
<feature type="transmembrane region" description="Helical" evidence="7">
    <location>
        <begin position="38"/>
        <end position="56"/>
    </location>
</feature>
<feature type="transmembrane region" description="Helical" evidence="7">
    <location>
        <begin position="259"/>
        <end position="279"/>
    </location>
</feature>
<keyword evidence="2" id="KW-0813">Transport</keyword>
<evidence type="ECO:0000256" key="5">
    <source>
        <dbReference type="ARBA" id="ARBA00022989"/>
    </source>
</evidence>
<keyword evidence="10" id="KW-1185">Reference proteome</keyword>
<feature type="domain" description="Major facilitator superfamily associated" evidence="8">
    <location>
        <begin position="3"/>
        <end position="356"/>
    </location>
</feature>
<dbReference type="PANTHER" id="PTHR23522">
    <property type="entry name" value="BLL5896 PROTEIN"/>
    <property type="match status" value="1"/>
</dbReference>
<name>A0ABW4LVR8_9BACI</name>
<evidence type="ECO:0000313" key="9">
    <source>
        <dbReference type="EMBL" id="MFD1739280.1"/>
    </source>
</evidence>
<feature type="transmembrane region" description="Helical" evidence="7">
    <location>
        <begin position="351"/>
        <end position="371"/>
    </location>
</feature>
<dbReference type="EMBL" id="JBHUEM010000054">
    <property type="protein sequence ID" value="MFD1739280.1"/>
    <property type="molecule type" value="Genomic_DNA"/>
</dbReference>
<dbReference type="RefSeq" id="WP_377930648.1">
    <property type="nucleotide sequence ID" value="NZ_JBHUEM010000054.1"/>
</dbReference>
<evidence type="ECO:0000256" key="6">
    <source>
        <dbReference type="ARBA" id="ARBA00023136"/>
    </source>
</evidence>
<dbReference type="InterPro" id="IPR036259">
    <property type="entry name" value="MFS_trans_sf"/>
</dbReference>
<evidence type="ECO:0000313" key="10">
    <source>
        <dbReference type="Proteomes" id="UP001597214"/>
    </source>
</evidence>
<feature type="transmembrane region" description="Helical" evidence="7">
    <location>
        <begin position="93"/>
        <end position="119"/>
    </location>
</feature>